<dbReference type="PROSITE" id="PS50075">
    <property type="entry name" value="CARRIER"/>
    <property type="match status" value="3"/>
</dbReference>
<evidence type="ECO:0000259" key="8">
    <source>
        <dbReference type="PROSITE" id="PS50075"/>
    </source>
</evidence>
<dbReference type="InterPro" id="IPR014030">
    <property type="entry name" value="Ketoacyl_synth_N"/>
</dbReference>
<dbReference type="SUPFAM" id="SSF53901">
    <property type="entry name" value="Thiolase-like"/>
    <property type="match status" value="3"/>
</dbReference>
<accession>A0ABM6HKD3</accession>
<dbReference type="Gene3D" id="3.40.50.720">
    <property type="entry name" value="NAD(P)-binding Rossmann-like Domain"/>
    <property type="match status" value="1"/>
</dbReference>
<feature type="domain" description="Ketosynthase family 3 (KS3)" evidence="9">
    <location>
        <begin position="2060"/>
        <end position="2485"/>
    </location>
</feature>
<dbReference type="InterPro" id="IPR001227">
    <property type="entry name" value="Ac_transferase_dom_sf"/>
</dbReference>
<dbReference type="InterPro" id="IPR016036">
    <property type="entry name" value="Malonyl_transacylase_ACP-bd"/>
</dbReference>
<evidence type="ECO:0000313" key="10">
    <source>
        <dbReference type="EMBL" id="AQA14647.1"/>
    </source>
</evidence>
<dbReference type="InterPro" id="IPR020841">
    <property type="entry name" value="PKS_Beta-ketoAc_synthase_dom"/>
</dbReference>
<keyword evidence="3" id="KW-0808">Transferase</keyword>
<keyword evidence="5" id="KW-0511">Multifunctional enzyme</keyword>
<evidence type="ECO:0000256" key="2">
    <source>
        <dbReference type="ARBA" id="ARBA00022553"/>
    </source>
</evidence>
<dbReference type="SUPFAM" id="SSF51735">
    <property type="entry name" value="NAD(P)-binding Rossmann-fold domains"/>
    <property type="match status" value="2"/>
</dbReference>
<dbReference type="Pfam" id="PF16197">
    <property type="entry name" value="KAsynt_C_assoc"/>
    <property type="match status" value="3"/>
</dbReference>
<keyword evidence="1" id="KW-0596">Phosphopantetheine</keyword>
<feature type="domain" description="Ketosynthase family 3 (KS3)" evidence="9">
    <location>
        <begin position="14"/>
        <end position="438"/>
    </location>
</feature>
<dbReference type="InterPro" id="IPR036736">
    <property type="entry name" value="ACP-like_sf"/>
</dbReference>
<dbReference type="Pfam" id="PF00109">
    <property type="entry name" value="ketoacyl-synt"/>
    <property type="match status" value="3"/>
</dbReference>
<reference evidence="10 11" key="1">
    <citation type="journal article" date="2017" name="J. Biotechnol.">
        <title>The complete genome sequence of Streptomyces autolyticus CGMCC 0516, the producer of geldanamycin, autolytimycin, reblastatin and elaiophylin.</title>
        <authorList>
            <person name="Yin M."/>
            <person name="Jiang M."/>
            <person name="Ren Z."/>
            <person name="Dong Y."/>
            <person name="Lu T."/>
        </authorList>
    </citation>
    <scope>NUCLEOTIDE SEQUENCE [LARGE SCALE GENOMIC DNA]</scope>
    <source>
        <strain evidence="10 11">CGMCC0516</strain>
    </source>
</reference>
<dbReference type="PROSITE" id="PS00606">
    <property type="entry name" value="KS3_1"/>
    <property type="match status" value="2"/>
</dbReference>
<keyword evidence="2" id="KW-0597">Phosphoprotein</keyword>
<keyword evidence="4" id="KW-0045">Antibiotic biosynthesis</keyword>
<dbReference type="InterPro" id="IPR036291">
    <property type="entry name" value="NAD(P)-bd_dom_sf"/>
</dbReference>
<evidence type="ECO:0000313" key="11">
    <source>
        <dbReference type="Proteomes" id="UP000187851"/>
    </source>
</evidence>
<feature type="region of interest" description="Disordered" evidence="7">
    <location>
        <begin position="3602"/>
        <end position="3626"/>
    </location>
</feature>
<dbReference type="PANTHER" id="PTHR43775:SF51">
    <property type="entry name" value="INACTIVE PHENOLPHTHIOCEROL SYNTHESIS POLYKETIDE SYNTHASE TYPE I PKS1-RELATED"/>
    <property type="match status" value="1"/>
</dbReference>
<dbReference type="Pfam" id="PF00550">
    <property type="entry name" value="PP-binding"/>
    <property type="match status" value="3"/>
</dbReference>
<dbReference type="PROSITE" id="PS52004">
    <property type="entry name" value="KS3_2"/>
    <property type="match status" value="3"/>
</dbReference>
<dbReference type="InterPro" id="IPR016035">
    <property type="entry name" value="Acyl_Trfase/lysoPLipase"/>
</dbReference>
<protein>
    <submittedName>
        <fullName evidence="10">Uncharacterized protein</fullName>
    </submittedName>
</protein>
<dbReference type="Pfam" id="PF18369">
    <property type="entry name" value="PKS_DE"/>
    <property type="match status" value="1"/>
</dbReference>
<dbReference type="InterPro" id="IPR032821">
    <property type="entry name" value="PKS_assoc"/>
</dbReference>
<dbReference type="InterPro" id="IPR018201">
    <property type="entry name" value="Ketoacyl_synth_AS"/>
</dbReference>
<dbReference type="InterPro" id="IPR057326">
    <property type="entry name" value="KR_dom"/>
</dbReference>
<feature type="domain" description="Ketosynthase family 3 (KS3)" evidence="9">
    <location>
        <begin position="1037"/>
        <end position="1461"/>
    </location>
</feature>
<organism evidence="10 11">
    <name type="scientific">Streptomyces autolyticus</name>
    <dbReference type="NCBI Taxonomy" id="75293"/>
    <lineage>
        <taxon>Bacteria</taxon>
        <taxon>Bacillati</taxon>
        <taxon>Actinomycetota</taxon>
        <taxon>Actinomycetes</taxon>
        <taxon>Kitasatosporales</taxon>
        <taxon>Streptomycetaceae</taxon>
        <taxon>Streptomyces</taxon>
    </lineage>
</organism>
<dbReference type="PANTHER" id="PTHR43775">
    <property type="entry name" value="FATTY ACID SYNTHASE"/>
    <property type="match status" value="1"/>
</dbReference>
<dbReference type="Pfam" id="PF08659">
    <property type="entry name" value="KR"/>
    <property type="match status" value="1"/>
</dbReference>
<dbReference type="Pfam" id="PF00698">
    <property type="entry name" value="Acyl_transf_1"/>
    <property type="match status" value="3"/>
</dbReference>
<dbReference type="NCBIfam" id="NF045894">
    <property type="entry name" value="PKS_plus_SDR"/>
    <property type="match status" value="1"/>
</dbReference>
<sequence length="3700" mass="385692">MSTVADSPWQHAVHDSIAVIGFSCRLPRAATPGEFWRLLSDGEDAITSVPEDRWTPRQSGGRSGAGAEAGMEFGAFLDRVDHFDADFFGISPREAGAMDPQQRLMLELGWETLEDAGLTPARIAHGRTGVFVGAVNDDYAILLRRHGNSAVTHHTLTGLQRGMIANRLSYLLGTRGPSMVVDSGQSSSLVAVHTAAQSLRSGECDTALAGGVHLNLAYDGALSAARFGGLSPDGRCFAFDARANGFVRGEGGGLVLLKPLARALADGDRIHGVLRGGAVNNDGGGDTLTTPSRTAQAEVLRQAYAAAGVGPDEVQYVELHGTGTAVGDPIEAAALAEVIGAARTKDRPLLVGSAKTNVGHLEGAAGITGLIKVLLSLEAARLPPSLNFSSPNPAIPLAEWNLRVQTGLSAWPRPDAPLIAGVSSFGVGGTNAHVVVEQAPVARPAKGAADVPQGVGRDMAQDIGRDVAEGVAVAGARGDEVRVPLPWVVSGRSAAGVRAQAARLREFAADGQSSPADIGWSLAEHRTALEHRAVVVAGDREGFLAGLDALASGEPFAHVVDGVAAEPVPGPVFVFPGQGSQWVGMAAELLDVSPVFAESIDRCARALAPHTGWDLLGVLRETEDGAALERAEVLQPALWAVMVSLTRVWRSLGVVPSAVVGHSQGEIAAACAAGALSLEDGARLIAVRSRLAEALIGRGGLVSIGASAERTAELFADRDDVWIAAVNGPGATVVGGGLEGLAEVTAGAEAAGLRHRTVATAYASHTPHVEAIREEFLRLAAPIAPRTGDVPMYSTVTTAPIAGESLDAEYWYRNLREQVRFHDTVQNLIADGNSLFLESSSHPVLTAAVQETGGLAVGTLRRGEGGTRRLLLSLAQLWVHGAAPDWAKVFAGTGARRTELPGRAFQRRRHWFDTMATGAAADTAPGATGGTEDPGALGAPGASGPDVAHQVRAQAAAVLGHTTAAELDTGRTFKDLGFDSISLSDLCSRINTALGTRLSPAALFSHPTPARLAEHLAATGPATVDRPSEPATATTTDEPIAIIAMSCRLPGGVGSPEDLWRLVADGRDAISPFPDDRGWDLERLHGTEGAGSSFAQGGGFIDGATDFDARFFGISPREALAMDPQQRLLLETSWELLERAGIDPGALRATRTGVFVGTMDQEYGPRLHEAPEAVDGYLLTGRTASVASGRIAYLLGLTGPAITLDTACSSSLVALHLAVQSLRRGESSLALVGGVTVLNTPGIFTEFSRQGGLARDGRCKAFAAGADGTGMAEGVGMLLVERLSDAHRNGHRVLGVIRGTAVNQDGASNGLTAPNGLSQEQVVRQALADAGVAASDVDVVEAHGTGTALGDPIEAQALLATYGRNRPAERPALLGSVKSNIGHTQAAAGVAGVIKTIMAMRHGVVPATLHVDEPTPHVDWARGGVELVTEGRPWPEAGRARRAGVSSFGISGTNAHVVLEEAPPAAVPSVGVRPATSAIRVEGVLPWVVSGRSPAALRAQAARLRAFAGVCDATPSDIGWALATRRAALEHRAVVVAGDRNEFLAGLDAIASGEAANQVIGGAVRGAPGTGPVFVFPGQGSQWVGMAAELLDSAPVFAESIDRAAQALAPHIDWDLLDVLRATGDDTALERVDVVQPALWAVMVSLARVWRAWGVEPSAVVGHSQGEIAAACVAGVLSLEDGARLVALRSRVIARELAGHGGMVSLATSADRTHELLTGRDDIWIAAVNGPAATVIAGSPSGLAEITAHAEAMGVRARTIPVDYASHTPHVERVRERLLQLAAPITPRAGDVPMYSTVTAAPIAGEALDAEYWYRNLREQVRFQDTLQTLLADGHALFLESSAHPVLTTAVEETGHATDQRILATGTLRRDHGGVRQLLGALAALWAHGVDPDWTAVFTPGGATAVDLPTYAFQRERYWLAPVGPASAVRVDLPSVVTAEALDGFARRVADTAEGAPRLRVALDEVRRHAAAVLGLSSVDEVETRKVFRDLGFDSLTAVELRNRLAVATGAALAPSAVFDYPTPLALAGHLLDRITGGDTAGVGPYATGAVVADVAAALDEPIAIVATSCRFPAGVRSPEELWQLLLSEQDTLSAFPADRGWDLDALYHPDPERPGSSYVHQGGFLQDAADFDAAFFGISPREAMAMDPQQRLLLETSWEALEHAGIDPLSLHGSRTGVFIGLVPHGYGGEGADTTGAEGYLFTGAAGSVASGRVAYSLGLTGPAVTVDTACSSSLVALHLAVQALRNGECGMALVGGVSVMSTPGVFTEFSHQRGLAPDGHCKPFAAAADGTAWAEGVGVLLVERLSAARRNGHQVLAVIRGSAINQDGASNGLTAPNGPSQQAVIRQALANARLTPSDVDVIEAHGTGTALGDPIEAQALLATYGQGRSTEHPALLGSMKAHIGHTGAAAGVASVIKMVLALRHGVVPRTLHVDEPTPHVDWASGAVRLVTENAPWPEAERARRAAVSSFGVSGTNVHVILEAAPPAETVSEESAPTEGVLPWVISARSEAALRAQAAQLRTYAATADRHLADIGWTLARHRAALEHRAVVIATDRDTFLTGLDAIASGEPATHVTSGTAPGEPPSGAVFVFPGQGSQWVGMAAELLATSPVFAESIDRCAQVLAPHIEWNLLDVLRATGDDALERVDVVQPALWAVMVSLARVWRSLGIEPAAVIGHSQGEIAAACVAGALSLEDGARLIALRSRLIAEELAGHGGMVSLGTSADQTHELLTGRDDIWIATVNGPTTTVIAGDPAALTDVMAQAEATGIRARTIAVDYASHTPHVERIREQLRQLAAPMTPRAGDVPMYSTVTAAPIDGEALDAEYWYRNLREHVRFHDTIRTLVADGHTVFLEAGPHPVLTTAIEETGAHATGTLRRENGGIRQLLTSLATLWTHGLTPDWSALLTPNTPTPADLPTYPFQRHRYWLDAAAPGRHRATAGPDAHTGFWEVVEREDVEGLARTLRLEGSQTELTTLLPALSAWHRRQSAAATMDAWRYREGWRPLPETTAPALSGIWLVVLAPDQKGGAPHEAIATALARHGATVETVVVAPDDPRHWADTLTAHATAPVAGVLSLLARDEAAGLHHTVRLVQGLEAAGVSAPLWCVTQGAVSVGDHDPLTGPAQALVWGLGRVAAQELATRWGGLVDLPRELDERTTTRLCAVLAADGHEDEGTVHEDQVTGHEGQVAAHEDQVAVRAAGVLGRRIVRAPRLAEVPDDGWTPGPGTVLITGGTGALGSQVARRLAARGAEHLLLVSRRGDTAPGAAELVAELTASGAKATVAACDVGDPDAIRALLGSIPSAYPLTSVFHTAAVLDDAAIGSLAPEQVDRVLRVKADAAWRLHELTQGLELSAFVLFSSLAGTVGMVGQGNYAPANAYMDALARHRRARGLVATSVAWGSWAQGGMAERDAVTELRLRHGVPLLPPESAILALEAALADDETALVIADIDWDRFAHAYTAARPSPLLDEIPEARRALGTVDGAGAGAPGGGMSGTGGAGGTVANLRDRLADAKPEERERRLLDAVRGQVAAVLGHDSADDVGTRRQFLELGLDSVTAVELRNRLGNITGLRLPATLIFDFPTVTELVGYLSTQLFTGIGDGPDGSGPDGSGPHDNAPAATGDGTAELDRLERLLGTLSNDAPARSEIADRLRRLLRSAVDSTDAMDTADDPATSEDLEAATNDELFDYIEKEFGIS</sequence>
<dbReference type="PROSITE" id="PS00012">
    <property type="entry name" value="PHOSPHOPANTETHEINE"/>
    <property type="match status" value="2"/>
</dbReference>
<dbReference type="SMART" id="SM00823">
    <property type="entry name" value="PKS_PP"/>
    <property type="match status" value="3"/>
</dbReference>
<keyword evidence="11" id="KW-1185">Reference proteome</keyword>
<dbReference type="EMBL" id="CP019458">
    <property type="protein sequence ID" value="AQA14647.1"/>
    <property type="molecule type" value="Genomic_DNA"/>
</dbReference>
<dbReference type="Gene3D" id="1.10.1200.10">
    <property type="entry name" value="ACP-like"/>
    <property type="match status" value="3"/>
</dbReference>
<dbReference type="SMART" id="SM00825">
    <property type="entry name" value="PKS_KS"/>
    <property type="match status" value="3"/>
</dbReference>
<evidence type="ECO:0000259" key="9">
    <source>
        <dbReference type="PROSITE" id="PS52004"/>
    </source>
</evidence>
<dbReference type="Proteomes" id="UP000187851">
    <property type="component" value="Chromosome"/>
</dbReference>
<evidence type="ECO:0000256" key="3">
    <source>
        <dbReference type="ARBA" id="ARBA00022679"/>
    </source>
</evidence>
<feature type="region of interest" description="Disordered" evidence="7">
    <location>
        <begin position="920"/>
        <end position="947"/>
    </location>
</feature>
<feature type="domain" description="Carrier" evidence="8">
    <location>
        <begin position="945"/>
        <end position="1020"/>
    </location>
</feature>
<feature type="compositionally biased region" description="Gly residues" evidence="7">
    <location>
        <begin position="3602"/>
        <end position="3613"/>
    </location>
</feature>
<keyword evidence="6" id="KW-0012">Acyltransferase</keyword>
<proteinExistence type="predicted"/>
<evidence type="ECO:0000256" key="6">
    <source>
        <dbReference type="ARBA" id="ARBA00023315"/>
    </source>
</evidence>
<dbReference type="InterPro" id="IPR014043">
    <property type="entry name" value="Acyl_transferase_dom"/>
</dbReference>
<feature type="domain" description="Carrier" evidence="8">
    <location>
        <begin position="3523"/>
        <end position="3598"/>
    </location>
</feature>
<dbReference type="Gene3D" id="6.10.140.1830">
    <property type="match status" value="1"/>
</dbReference>
<dbReference type="CDD" id="cd00833">
    <property type="entry name" value="PKS"/>
    <property type="match status" value="3"/>
</dbReference>
<dbReference type="InterPro" id="IPR013968">
    <property type="entry name" value="PKS_KR"/>
</dbReference>
<dbReference type="Pfam" id="PF02801">
    <property type="entry name" value="Ketoacyl-synt_C"/>
    <property type="match status" value="3"/>
</dbReference>
<feature type="domain" description="Carrier" evidence="8">
    <location>
        <begin position="1960"/>
        <end position="2035"/>
    </location>
</feature>
<dbReference type="InterPro" id="IPR016039">
    <property type="entry name" value="Thiolase-like"/>
</dbReference>
<dbReference type="InterPro" id="IPR020806">
    <property type="entry name" value="PKS_PP-bd"/>
</dbReference>
<dbReference type="CDD" id="cd08952">
    <property type="entry name" value="KR_1_SDR_x"/>
    <property type="match status" value="1"/>
</dbReference>
<dbReference type="SMART" id="SM00827">
    <property type="entry name" value="PKS_AT"/>
    <property type="match status" value="3"/>
</dbReference>
<dbReference type="Gene3D" id="3.40.366.10">
    <property type="entry name" value="Malonyl-Coenzyme A Acyl Carrier Protein, domain 2"/>
    <property type="match status" value="3"/>
</dbReference>
<dbReference type="Gene3D" id="3.40.47.10">
    <property type="match status" value="3"/>
</dbReference>
<evidence type="ECO:0000256" key="4">
    <source>
        <dbReference type="ARBA" id="ARBA00023194"/>
    </source>
</evidence>
<name>A0ABM6HKD3_9ACTN</name>
<dbReference type="InterPro" id="IPR050091">
    <property type="entry name" value="PKS_NRPS_Biosynth_Enz"/>
</dbReference>
<evidence type="ECO:0000256" key="1">
    <source>
        <dbReference type="ARBA" id="ARBA00022450"/>
    </source>
</evidence>
<dbReference type="RefSeq" id="WP_079259341.1">
    <property type="nucleotide sequence ID" value="NZ_CP019458.1"/>
</dbReference>
<evidence type="ECO:0000256" key="7">
    <source>
        <dbReference type="SAM" id="MobiDB-lite"/>
    </source>
</evidence>
<dbReference type="InterPro" id="IPR006162">
    <property type="entry name" value="Ppantetheine_attach_site"/>
</dbReference>
<dbReference type="SMART" id="SM01294">
    <property type="entry name" value="PKS_PP_betabranch"/>
    <property type="match status" value="3"/>
</dbReference>
<dbReference type="SUPFAM" id="SSF47336">
    <property type="entry name" value="ACP-like"/>
    <property type="match status" value="3"/>
</dbReference>
<dbReference type="SMART" id="SM00822">
    <property type="entry name" value="PKS_KR"/>
    <property type="match status" value="1"/>
</dbReference>
<dbReference type="Gene3D" id="3.30.70.3290">
    <property type="match status" value="3"/>
</dbReference>
<dbReference type="SUPFAM" id="SSF52151">
    <property type="entry name" value="FabD/lysophospholipase-like"/>
    <property type="match status" value="3"/>
</dbReference>
<dbReference type="SUPFAM" id="SSF55048">
    <property type="entry name" value="Probable ACP-binding domain of malonyl-CoA ACP transacylase"/>
    <property type="match status" value="3"/>
</dbReference>
<dbReference type="InterPro" id="IPR014031">
    <property type="entry name" value="Ketoacyl_synth_C"/>
</dbReference>
<dbReference type="InterPro" id="IPR041618">
    <property type="entry name" value="PKS_DE"/>
</dbReference>
<gene>
    <name evidence="10" type="ORF">BV401_33785</name>
</gene>
<evidence type="ECO:0000256" key="5">
    <source>
        <dbReference type="ARBA" id="ARBA00023268"/>
    </source>
</evidence>
<dbReference type="InterPro" id="IPR009081">
    <property type="entry name" value="PP-bd_ACP"/>
</dbReference>